<sequence length="116" mass="13242">MMVLRLVLLLVASMCFPFRSSSGVVEKERTLAMIKPDGFLGNYTERIKKVIGESGFSIVREMATKFDEETAPRFYAEHSSKCFFSSLVKYITRTVMVIPLTLLHDQFNLLKTSHDV</sequence>
<dbReference type="InterPro" id="IPR034907">
    <property type="entry name" value="NDK-like_dom"/>
</dbReference>
<evidence type="ECO:0000256" key="7">
    <source>
        <dbReference type="ARBA" id="ARBA00022840"/>
    </source>
</evidence>
<keyword evidence="6 11" id="KW-0418">Kinase</keyword>
<dbReference type="PANTHER" id="PTHR46161:SF3">
    <property type="entry name" value="NUCLEOSIDE DIPHOSPHATE KINASE DDB_G0292928-RELATED"/>
    <property type="match status" value="1"/>
</dbReference>
<keyword evidence="9" id="KW-0732">Signal</keyword>
<evidence type="ECO:0000313" key="11">
    <source>
        <dbReference type="EMBL" id="MBX00928.1"/>
    </source>
</evidence>
<organism evidence="11">
    <name type="scientific">Rhizophora mucronata</name>
    <name type="common">Asiatic mangrove</name>
    <dbReference type="NCBI Taxonomy" id="61149"/>
    <lineage>
        <taxon>Eukaryota</taxon>
        <taxon>Viridiplantae</taxon>
        <taxon>Streptophyta</taxon>
        <taxon>Embryophyta</taxon>
        <taxon>Tracheophyta</taxon>
        <taxon>Spermatophyta</taxon>
        <taxon>Magnoliopsida</taxon>
        <taxon>eudicotyledons</taxon>
        <taxon>Gunneridae</taxon>
        <taxon>Pentapetalae</taxon>
        <taxon>rosids</taxon>
        <taxon>fabids</taxon>
        <taxon>Malpighiales</taxon>
        <taxon>Rhizophoraceae</taxon>
        <taxon>Rhizophora</taxon>
    </lineage>
</organism>
<dbReference type="GO" id="GO:0004550">
    <property type="term" value="F:nucleoside diphosphate kinase activity"/>
    <property type="evidence" value="ECO:0007669"/>
    <property type="project" value="UniProtKB-EC"/>
</dbReference>
<keyword evidence="7" id="KW-0067">ATP-binding</keyword>
<evidence type="ECO:0000256" key="5">
    <source>
        <dbReference type="ARBA" id="ARBA00022741"/>
    </source>
</evidence>
<dbReference type="InterPro" id="IPR036850">
    <property type="entry name" value="NDK-like_dom_sf"/>
</dbReference>
<comment type="catalytic activity">
    <reaction evidence="1">
        <text>a 2'-deoxyribonucleoside 5'-diphosphate + ATP = a 2'-deoxyribonucleoside 5'-triphosphate + ADP</text>
        <dbReference type="Rhea" id="RHEA:44640"/>
        <dbReference type="ChEBI" id="CHEBI:30616"/>
        <dbReference type="ChEBI" id="CHEBI:61560"/>
        <dbReference type="ChEBI" id="CHEBI:73316"/>
        <dbReference type="ChEBI" id="CHEBI:456216"/>
        <dbReference type="EC" id="2.7.4.6"/>
    </reaction>
</comment>
<proteinExistence type="inferred from homology"/>
<evidence type="ECO:0000256" key="9">
    <source>
        <dbReference type="SAM" id="SignalP"/>
    </source>
</evidence>
<dbReference type="PROSITE" id="PS51374">
    <property type="entry name" value="NDPK_LIKE"/>
    <property type="match status" value="1"/>
</dbReference>
<dbReference type="SMART" id="SM00562">
    <property type="entry name" value="NDK"/>
    <property type="match status" value="1"/>
</dbReference>
<dbReference type="GO" id="GO:0005524">
    <property type="term" value="F:ATP binding"/>
    <property type="evidence" value="ECO:0007669"/>
    <property type="project" value="UniProtKB-KW"/>
</dbReference>
<feature type="signal peptide" evidence="9">
    <location>
        <begin position="1"/>
        <end position="22"/>
    </location>
</feature>
<evidence type="ECO:0000259" key="10">
    <source>
        <dbReference type="SMART" id="SM00562"/>
    </source>
</evidence>
<evidence type="ECO:0000256" key="6">
    <source>
        <dbReference type="ARBA" id="ARBA00022777"/>
    </source>
</evidence>
<protein>
    <submittedName>
        <fullName evidence="11">Nucleoside diphosphate kinase</fullName>
    </submittedName>
</protein>
<evidence type="ECO:0000256" key="4">
    <source>
        <dbReference type="ARBA" id="ARBA00022679"/>
    </source>
</evidence>
<keyword evidence="4" id="KW-0808">Transferase</keyword>
<dbReference type="Gene3D" id="3.30.70.141">
    <property type="entry name" value="Nucleoside diphosphate kinase-like domain"/>
    <property type="match status" value="1"/>
</dbReference>
<name>A0A2P2K5D7_RHIMU</name>
<evidence type="ECO:0000256" key="1">
    <source>
        <dbReference type="ARBA" id="ARBA00000082"/>
    </source>
</evidence>
<dbReference type="PANTHER" id="PTHR46161">
    <property type="entry name" value="NUCLEOSIDE DIPHOSPHATE KINASE"/>
    <property type="match status" value="1"/>
</dbReference>
<comment type="catalytic activity">
    <reaction evidence="2">
        <text>a ribonucleoside 5'-diphosphate + ATP = a ribonucleoside 5'-triphosphate + ADP</text>
        <dbReference type="Rhea" id="RHEA:18113"/>
        <dbReference type="ChEBI" id="CHEBI:30616"/>
        <dbReference type="ChEBI" id="CHEBI:57930"/>
        <dbReference type="ChEBI" id="CHEBI:61557"/>
        <dbReference type="ChEBI" id="CHEBI:456216"/>
        <dbReference type="EC" id="2.7.4.6"/>
    </reaction>
</comment>
<dbReference type="AlphaFoldDB" id="A0A2P2K5D7"/>
<dbReference type="Pfam" id="PF00334">
    <property type="entry name" value="NDK"/>
    <property type="match status" value="1"/>
</dbReference>
<reference evidence="11" key="1">
    <citation type="submission" date="2018-02" db="EMBL/GenBank/DDBJ databases">
        <title>Rhizophora mucronata_Transcriptome.</title>
        <authorList>
            <person name="Meera S.P."/>
            <person name="Sreeshan A."/>
            <person name="Augustine A."/>
        </authorList>
    </citation>
    <scope>NUCLEOTIDE SEQUENCE</scope>
    <source>
        <tissue evidence="11">Leaf</tissue>
    </source>
</reference>
<evidence type="ECO:0000256" key="3">
    <source>
        <dbReference type="ARBA" id="ARBA00008142"/>
    </source>
</evidence>
<accession>A0A2P2K5D7</accession>
<comment type="similarity">
    <text evidence="3 8">Belongs to the NDK family.</text>
</comment>
<feature type="chain" id="PRO_5015180725" evidence="9">
    <location>
        <begin position="23"/>
        <end position="116"/>
    </location>
</feature>
<dbReference type="SUPFAM" id="SSF54919">
    <property type="entry name" value="Nucleoside diphosphate kinase, NDK"/>
    <property type="match status" value="1"/>
</dbReference>
<comment type="caution">
    <text evidence="8">Lacks conserved residue(s) required for the propagation of feature annotation.</text>
</comment>
<evidence type="ECO:0000256" key="8">
    <source>
        <dbReference type="PROSITE-ProRule" id="PRU00706"/>
    </source>
</evidence>
<evidence type="ECO:0000256" key="2">
    <source>
        <dbReference type="ARBA" id="ARBA00000937"/>
    </source>
</evidence>
<feature type="domain" description="Nucleoside diphosphate kinase-like" evidence="10">
    <location>
        <begin position="27"/>
        <end position="115"/>
    </location>
</feature>
<keyword evidence="5" id="KW-0547">Nucleotide-binding</keyword>
<dbReference type="EMBL" id="GGEC01020444">
    <property type="protein sequence ID" value="MBX00928.1"/>
    <property type="molecule type" value="Transcribed_RNA"/>
</dbReference>